<proteinExistence type="predicted"/>
<reference evidence="2" key="1">
    <citation type="submission" date="2016-07" db="EMBL/GenBank/DDBJ databases">
        <authorList>
            <person name="Florea S."/>
            <person name="Webb J.S."/>
            <person name="Jaromczyk J."/>
            <person name="Schardl C.L."/>
        </authorList>
    </citation>
    <scope>NUCLEOTIDE SEQUENCE [LARGE SCALE GENOMIC DNA]</scope>
    <source>
        <strain evidence="2">IPBSL-7</strain>
    </source>
</reference>
<organism evidence="1 2">
    <name type="scientific">Tessaracoccus lapidicaptus</name>
    <dbReference type="NCBI Taxonomy" id="1427523"/>
    <lineage>
        <taxon>Bacteria</taxon>
        <taxon>Bacillati</taxon>
        <taxon>Actinomycetota</taxon>
        <taxon>Actinomycetes</taxon>
        <taxon>Propionibacteriales</taxon>
        <taxon>Propionibacteriaceae</taxon>
        <taxon>Tessaracoccus</taxon>
    </lineage>
</organism>
<evidence type="ECO:0000313" key="1">
    <source>
        <dbReference type="EMBL" id="OCL36411.1"/>
    </source>
</evidence>
<dbReference type="Proteomes" id="UP000093501">
    <property type="component" value="Unassembled WGS sequence"/>
</dbReference>
<keyword evidence="2" id="KW-1185">Reference proteome</keyword>
<gene>
    <name evidence="1" type="ORF">BCR15_00625</name>
</gene>
<comment type="caution">
    <text evidence="1">The sequence shown here is derived from an EMBL/GenBank/DDBJ whole genome shotgun (WGS) entry which is preliminary data.</text>
</comment>
<sequence length="183" mass="20151">MDVLALVISALSLLVAGVGTYQANKRANEALAESRKAAEDARWFAVQEAVQRLIGFDPTAEPVGERLANLRITSIALVDQLEGWDGIDSWLEAERTLGATIGRQVMKAAKPGDTVERRVRNLDPLMSWAHALSSNLRHFRSVGHDAASLAKLQANAEEHVKDIHARHGWDLPPRTNPRIQPLE</sequence>
<accession>A0A1C0APU2</accession>
<dbReference type="AlphaFoldDB" id="A0A1C0APU2"/>
<dbReference type="EMBL" id="MBQD01000011">
    <property type="protein sequence ID" value="OCL36411.1"/>
    <property type="molecule type" value="Genomic_DNA"/>
</dbReference>
<protein>
    <submittedName>
        <fullName evidence="1">Uncharacterized protein</fullName>
    </submittedName>
</protein>
<evidence type="ECO:0000313" key="2">
    <source>
        <dbReference type="Proteomes" id="UP000093501"/>
    </source>
</evidence>
<dbReference type="RefSeq" id="WP_068750630.1">
    <property type="nucleotide sequence ID" value="NZ_LR214441.1"/>
</dbReference>
<name>A0A1C0APU2_9ACTN</name>